<dbReference type="Pfam" id="PF03772">
    <property type="entry name" value="Competence"/>
    <property type="match status" value="1"/>
</dbReference>
<dbReference type="Pfam" id="PF13567">
    <property type="entry name" value="DUF4131"/>
    <property type="match status" value="1"/>
</dbReference>
<evidence type="ECO:0000313" key="9">
    <source>
        <dbReference type="Proteomes" id="UP000063429"/>
    </source>
</evidence>
<feature type="domain" description="Metallo-beta-lactamase" evidence="7">
    <location>
        <begin position="584"/>
        <end position="780"/>
    </location>
</feature>
<proteinExistence type="predicted"/>
<feature type="transmembrane region" description="Helical" evidence="6">
    <location>
        <begin position="353"/>
        <end position="376"/>
    </location>
</feature>
<feature type="transmembrane region" description="Helical" evidence="6">
    <location>
        <begin position="277"/>
        <end position="300"/>
    </location>
</feature>
<dbReference type="Gene3D" id="3.60.15.10">
    <property type="entry name" value="Ribonuclease Z/Hydroxyacylglutathione hydrolase-like"/>
    <property type="match status" value="1"/>
</dbReference>
<dbReference type="PANTHER" id="PTHR30619:SF1">
    <property type="entry name" value="RECOMBINATION PROTEIN 2"/>
    <property type="match status" value="1"/>
</dbReference>
<evidence type="ECO:0000256" key="6">
    <source>
        <dbReference type="SAM" id="Phobius"/>
    </source>
</evidence>
<evidence type="ECO:0000259" key="7">
    <source>
        <dbReference type="SMART" id="SM00849"/>
    </source>
</evidence>
<comment type="subcellular location">
    <subcellularLocation>
        <location evidence="1">Cell membrane</location>
        <topology evidence="1">Multi-pass membrane protein</topology>
    </subcellularLocation>
</comment>
<dbReference type="InterPro" id="IPR004797">
    <property type="entry name" value="Competence_ComEC/Rec2"/>
</dbReference>
<name>A0ABN4I3G1_9BURK</name>
<evidence type="ECO:0000313" key="8">
    <source>
        <dbReference type="EMBL" id="AKZ64116.1"/>
    </source>
</evidence>
<dbReference type="SMART" id="SM00849">
    <property type="entry name" value="Lactamase_B"/>
    <property type="match status" value="1"/>
</dbReference>
<dbReference type="Pfam" id="PF00753">
    <property type="entry name" value="Lactamase_B"/>
    <property type="match status" value="1"/>
</dbReference>
<gene>
    <name evidence="8" type="ORF">F506_16865</name>
</gene>
<accession>A0ABN4I3G1</accession>
<feature type="transmembrane region" description="Helical" evidence="6">
    <location>
        <begin position="528"/>
        <end position="545"/>
    </location>
</feature>
<keyword evidence="3 6" id="KW-0812">Transmembrane</keyword>
<dbReference type="InterPro" id="IPR036866">
    <property type="entry name" value="RibonucZ/Hydroxyglut_hydro"/>
</dbReference>
<dbReference type="InterPro" id="IPR001279">
    <property type="entry name" value="Metallo-B-lactamas"/>
</dbReference>
<evidence type="ECO:0000256" key="4">
    <source>
        <dbReference type="ARBA" id="ARBA00022989"/>
    </source>
</evidence>
<dbReference type="InterPro" id="IPR035681">
    <property type="entry name" value="ComA-like_MBL"/>
</dbReference>
<dbReference type="InterPro" id="IPR025405">
    <property type="entry name" value="DUF4131"/>
</dbReference>
<keyword evidence="5 6" id="KW-0472">Membrane</keyword>
<reference evidence="9" key="1">
    <citation type="journal article" date="2015" name="Genome Announc.">
        <title>Complete Genome Sequence of Herbaspirillum hiltneri N3 (DSM 17495), Isolated from Surface-Sterilized Wheat Roots.</title>
        <authorList>
            <person name="Guizelini D."/>
            <person name="Saizaki P.M."/>
            <person name="Coimbra N.A."/>
            <person name="Weiss V.A."/>
            <person name="Faoro H."/>
            <person name="Sfeir M.Z."/>
            <person name="Baura V.A."/>
            <person name="Monteiro R.A."/>
            <person name="Chubatsu L.S."/>
            <person name="Souza E.M."/>
            <person name="Cruz L.M."/>
            <person name="Pedrosa F.O."/>
            <person name="Raittz R.T."/>
            <person name="Marchaukoski J.N."/>
            <person name="Steffens M.B."/>
        </authorList>
    </citation>
    <scope>NUCLEOTIDE SEQUENCE [LARGE SCALE GENOMIC DNA]</scope>
    <source>
        <strain evidence="9">N3</strain>
    </source>
</reference>
<keyword evidence="9" id="KW-1185">Reference proteome</keyword>
<dbReference type="EMBL" id="CP011409">
    <property type="protein sequence ID" value="AKZ64116.1"/>
    <property type="molecule type" value="Genomic_DNA"/>
</dbReference>
<keyword evidence="4 6" id="KW-1133">Transmembrane helix</keyword>
<evidence type="ECO:0000256" key="3">
    <source>
        <dbReference type="ARBA" id="ARBA00022692"/>
    </source>
</evidence>
<evidence type="ECO:0000256" key="2">
    <source>
        <dbReference type="ARBA" id="ARBA00022475"/>
    </source>
</evidence>
<dbReference type="CDD" id="cd07731">
    <property type="entry name" value="ComA-like_MBL-fold"/>
    <property type="match status" value="1"/>
</dbReference>
<keyword evidence="2" id="KW-1003">Cell membrane</keyword>
<feature type="transmembrane region" description="Helical" evidence="6">
    <location>
        <begin position="466"/>
        <end position="489"/>
    </location>
</feature>
<feature type="transmembrane region" description="Helical" evidence="6">
    <location>
        <begin position="320"/>
        <end position="341"/>
    </location>
</feature>
<feature type="transmembrane region" description="Helical" evidence="6">
    <location>
        <begin position="440"/>
        <end position="460"/>
    </location>
</feature>
<dbReference type="NCBIfam" id="TIGR00361">
    <property type="entry name" value="ComEC_Rec2"/>
    <property type="match status" value="1"/>
</dbReference>
<evidence type="ECO:0000256" key="5">
    <source>
        <dbReference type="ARBA" id="ARBA00023136"/>
    </source>
</evidence>
<feature type="transmembrane region" description="Helical" evidence="6">
    <location>
        <begin position="382"/>
        <end position="400"/>
    </location>
</feature>
<dbReference type="NCBIfam" id="TIGR00360">
    <property type="entry name" value="ComEC_N-term"/>
    <property type="match status" value="1"/>
</dbReference>
<dbReference type="Proteomes" id="UP000063429">
    <property type="component" value="Chromosome"/>
</dbReference>
<sequence length="842" mass="92447">MRSAILGFAAGIAFLQMQAQLLPFEGHMALLAAAVLLLTVCWRLRSAGARASGGGRTVLRIVLFNIAGLCAGFAWGGLMAQSRLDDALPAAWEGRDIVVVGTIDSLPYRFERGVRFNFKVERVGTQNGGTPPVPQRLALSWYSPGAFGQAGGEPLQAVPEVRPGERWQFTVRLKRPHGNANPHGFDYEVWLLEQNLRATGSVRSDQQSAYKNHRLQEFIRTPSNAIERGRSWLRDRIMSALPKQRYAGVIVALVIGDQRAIEQSDWSIFNRTGVGHLVAISGLHITLISGLFGAFFGLLWRCSFVTRAQLPLLMPAPKVAVLAGLLAALVYVLLAGFGVPAQRTLYMLCVVGLAYWTGRLTHISYVMSLALAVVLLFDPWALLWPGFWLSFGAVAIILYASSGRIGADMPAEPQVLTPVQRHRKPSYMAKSWRSLRAGAYTQYVVTLGLLPLTMVLFGQYSLLSPLANAAAIPLITIVIAPLSLLGSILPPPLSQWLLLTAHAVLEWLVQLLEWLAGQPFAVWQAPLPPLWIFAVALGGTLLLLAPRGWPARWLGLFGWLPLIFNTPAWPEQDQVHVTAFDVGQGMALLVETPGHRLLYDTGPYYSPESDGANRVIVPYLRARGIDHLDAVVISHNDNDHSGGALSLFREIAVDRVYSSLSPTSAIVQAAPDHKRCQAGQHWRWDGVAFDMLYPAPVSYTSDKWKPNARSCVLKVSLGKHAILLPGDIEAVQEDELVNGAGAAQLRADVLVAPHHGSGTSSTEAFLQAVQPSLALFQMGYRNRFNHPKPEVLERYGRMGIRGLRNDEAGAISLQFDKAGDKAGGKISVQEYRREHARYWYEK</sequence>
<feature type="transmembrane region" description="Helical" evidence="6">
    <location>
        <begin position="57"/>
        <end position="78"/>
    </location>
</feature>
<dbReference type="InterPro" id="IPR052159">
    <property type="entry name" value="Competence_DNA_uptake"/>
</dbReference>
<protein>
    <submittedName>
        <fullName evidence="8">Competence protein ComEC</fullName>
    </submittedName>
</protein>
<evidence type="ECO:0000256" key="1">
    <source>
        <dbReference type="ARBA" id="ARBA00004651"/>
    </source>
</evidence>
<dbReference type="InterPro" id="IPR004477">
    <property type="entry name" value="ComEC_N"/>
</dbReference>
<dbReference type="PANTHER" id="PTHR30619">
    <property type="entry name" value="DNA INTERNALIZATION/COMPETENCE PROTEIN COMEC/REC2"/>
    <property type="match status" value="1"/>
</dbReference>
<organism evidence="8 9">
    <name type="scientific">Herbaspirillum hiltneri N3</name>
    <dbReference type="NCBI Taxonomy" id="1262470"/>
    <lineage>
        <taxon>Bacteria</taxon>
        <taxon>Pseudomonadati</taxon>
        <taxon>Pseudomonadota</taxon>
        <taxon>Betaproteobacteria</taxon>
        <taxon>Burkholderiales</taxon>
        <taxon>Oxalobacteraceae</taxon>
        <taxon>Herbaspirillum</taxon>
    </lineage>
</organism>
<dbReference type="SUPFAM" id="SSF56281">
    <property type="entry name" value="Metallo-hydrolase/oxidoreductase"/>
    <property type="match status" value="1"/>
</dbReference>
<dbReference type="RefSeq" id="WP_053199324.1">
    <property type="nucleotide sequence ID" value="NZ_CP011409.1"/>
</dbReference>